<dbReference type="Pfam" id="PF08387">
    <property type="entry name" value="FBD"/>
    <property type="match status" value="1"/>
</dbReference>
<sequence length="124" mass="14856">MEAASYLSAIFEDFALPFPKSMFWESWEIYNCINHKLKFVTLKGFTGKEQEVMFLKHLITRAYMMEKINVICDSGFVDEAKCLLLLPRGNYCDMLDYIFQRQYFHMENYILPSQELHPEKGRRY</sequence>
<dbReference type="Proteomes" id="UP000002051">
    <property type="component" value="Chromosome 4"/>
</dbReference>
<dbReference type="EMBL" id="CM001220">
    <property type="protein sequence ID" value="AES90114.2"/>
    <property type="molecule type" value="Genomic_DNA"/>
</dbReference>
<organism evidence="2 4">
    <name type="scientific">Medicago truncatula</name>
    <name type="common">Barrel medic</name>
    <name type="synonym">Medicago tribuloides</name>
    <dbReference type="NCBI Taxonomy" id="3880"/>
    <lineage>
        <taxon>Eukaryota</taxon>
        <taxon>Viridiplantae</taxon>
        <taxon>Streptophyta</taxon>
        <taxon>Embryophyta</taxon>
        <taxon>Tracheophyta</taxon>
        <taxon>Spermatophyta</taxon>
        <taxon>Magnoliopsida</taxon>
        <taxon>eudicotyledons</taxon>
        <taxon>Gunneridae</taxon>
        <taxon>Pentapetalae</taxon>
        <taxon>rosids</taxon>
        <taxon>fabids</taxon>
        <taxon>Fabales</taxon>
        <taxon>Fabaceae</taxon>
        <taxon>Papilionoideae</taxon>
        <taxon>50 kb inversion clade</taxon>
        <taxon>NPAAA clade</taxon>
        <taxon>Hologalegina</taxon>
        <taxon>IRL clade</taxon>
        <taxon>Trifolieae</taxon>
        <taxon>Medicago</taxon>
    </lineage>
</organism>
<reference evidence="2 4" key="1">
    <citation type="journal article" date="2011" name="Nature">
        <title>The Medicago genome provides insight into the evolution of rhizobial symbioses.</title>
        <authorList>
            <person name="Young N.D."/>
            <person name="Debelle F."/>
            <person name="Oldroyd G.E."/>
            <person name="Geurts R."/>
            <person name="Cannon S.B."/>
            <person name="Udvardi M.K."/>
            <person name="Benedito V.A."/>
            <person name="Mayer K.F."/>
            <person name="Gouzy J."/>
            <person name="Schoof H."/>
            <person name="Van de Peer Y."/>
            <person name="Proost S."/>
            <person name="Cook D.R."/>
            <person name="Meyers B.C."/>
            <person name="Spannagl M."/>
            <person name="Cheung F."/>
            <person name="De Mita S."/>
            <person name="Krishnakumar V."/>
            <person name="Gundlach H."/>
            <person name="Zhou S."/>
            <person name="Mudge J."/>
            <person name="Bharti A.K."/>
            <person name="Murray J.D."/>
            <person name="Naoumkina M.A."/>
            <person name="Rosen B."/>
            <person name="Silverstein K.A."/>
            <person name="Tang H."/>
            <person name="Rombauts S."/>
            <person name="Zhao P.X."/>
            <person name="Zhou P."/>
            <person name="Barbe V."/>
            <person name="Bardou P."/>
            <person name="Bechner M."/>
            <person name="Bellec A."/>
            <person name="Berger A."/>
            <person name="Berges H."/>
            <person name="Bidwell S."/>
            <person name="Bisseling T."/>
            <person name="Choisne N."/>
            <person name="Couloux A."/>
            <person name="Denny R."/>
            <person name="Deshpande S."/>
            <person name="Dai X."/>
            <person name="Doyle J.J."/>
            <person name="Dudez A.M."/>
            <person name="Farmer A.D."/>
            <person name="Fouteau S."/>
            <person name="Franken C."/>
            <person name="Gibelin C."/>
            <person name="Gish J."/>
            <person name="Goldstein S."/>
            <person name="Gonzalez A.J."/>
            <person name="Green P.J."/>
            <person name="Hallab A."/>
            <person name="Hartog M."/>
            <person name="Hua A."/>
            <person name="Humphray S.J."/>
            <person name="Jeong D.H."/>
            <person name="Jing Y."/>
            <person name="Jocker A."/>
            <person name="Kenton S.M."/>
            <person name="Kim D.J."/>
            <person name="Klee K."/>
            <person name="Lai H."/>
            <person name="Lang C."/>
            <person name="Lin S."/>
            <person name="Macmil S.L."/>
            <person name="Magdelenat G."/>
            <person name="Matthews L."/>
            <person name="McCorrison J."/>
            <person name="Monaghan E.L."/>
            <person name="Mun J.H."/>
            <person name="Najar F.Z."/>
            <person name="Nicholson C."/>
            <person name="Noirot C."/>
            <person name="O'Bleness M."/>
            <person name="Paule C.R."/>
            <person name="Poulain J."/>
            <person name="Prion F."/>
            <person name="Qin B."/>
            <person name="Qu C."/>
            <person name="Retzel E.F."/>
            <person name="Riddle C."/>
            <person name="Sallet E."/>
            <person name="Samain S."/>
            <person name="Samson N."/>
            <person name="Sanders I."/>
            <person name="Saurat O."/>
            <person name="Scarpelli C."/>
            <person name="Schiex T."/>
            <person name="Segurens B."/>
            <person name="Severin A.J."/>
            <person name="Sherrier D.J."/>
            <person name="Shi R."/>
            <person name="Sims S."/>
            <person name="Singer S.R."/>
            <person name="Sinharoy S."/>
            <person name="Sterck L."/>
            <person name="Viollet A."/>
            <person name="Wang B.B."/>
            <person name="Wang K."/>
            <person name="Wang M."/>
            <person name="Wang X."/>
            <person name="Warfsmann J."/>
            <person name="Weissenbach J."/>
            <person name="White D.D."/>
            <person name="White J.D."/>
            <person name="Wiley G.B."/>
            <person name="Wincker P."/>
            <person name="Xing Y."/>
            <person name="Yang L."/>
            <person name="Yao Z."/>
            <person name="Ying F."/>
            <person name="Zhai J."/>
            <person name="Zhou L."/>
            <person name="Zuber A."/>
            <person name="Denarie J."/>
            <person name="Dixon R.A."/>
            <person name="May G.D."/>
            <person name="Schwartz D.C."/>
            <person name="Rogers J."/>
            <person name="Quetier F."/>
            <person name="Town C.D."/>
            <person name="Roe B.A."/>
        </authorList>
    </citation>
    <scope>NUCLEOTIDE SEQUENCE [LARGE SCALE GENOMIC DNA]</scope>
    <source>
        <strain evidence="2">A17</strain>
        <strain evidence="3 4">cv. Jemalong A17</strain>
    </source>
</reference>
<dbReference type="EnsemblPlants" id="AES90114">
    <property type="protein sequence ID" value="AES90114"/>
    <property type="gene ID" value="MTR_4g085500"/>
</dbReference>
<dbReference type="HOGENOM" id="CLU_2007306_0_0_1"/>
<evidence type="ECO:0000313" key="4">
    <source>
        <dbReference type="Proteomes" id="UP000002051"/>
    </source>
</evidence>
<gene>
    <name evidence="2" type="ordered locus">MTR_4g085500</name>
</gene>
<feature type="domain" description="FBD" evidence="1">
    <location>
        <begin position="32"/>
        <end position="68"/>
    </location>
</feature>
<dbReference type="eggNOG" id="KOG0987">
    <property type="taxonomic scope" value="Eukaryota"/>
</dbReference>
<accession>A0A0C3X1J2</accession>
<proteinExistence type="predicted"/>
<dbReference type="InterPro" id="IPR006566">
    <property type="entry name" value="FBD"/>
</dbReference>
<name>G7JK04_MEDTR</name>
<reference evidence="3" key="3">
    <citation type="submission" date="2015-04" db="UniProtKB">
        <authorList>
            <consortium name="EnsemblPlants"/>
        </authorList>
    </citation>
    <scope>IDENTIFICATION</scope>
    <source>
        <strain evidence="3">cv. Jemalong A17</strain>
    </source>
</reference>
<dbReference type="AlphaFoldDB" id="G7JK04"/>
<accession>G7JK04</accession>
<keyword evidence="4" id="KW-1185">Reference proteome</keyword>
<dbReference type="PaxDb" id="3880-AES90114"/>
<evidence type="ECO:0000313" key="3">
    <source>
        <dbReference type="EnsemblPlants" id="AES90114"/>
    </source>
</evidence>
<evidence type="ECO:0000313" key="2">
    <source>
        <dbReference type="EMBL" id="AES90114.2"/>
    </source>
</evidence>
<reference evidence="2 4" key="2">
    <citation type="journal article" date="2014" name="BMC Genomics">
        <title>An improved genome release (version Mt4.0) for the model legume Medicago truncatula.</title>
        <authorList>
            <person name="Tang H."/>
            <person name="Krishnakumar V."/>
            <person name="Bidwell S."/>
            <person name="Rosen B."/>
            <person name="Chan A."/>
            <person name="Zhou S."/>
            <person name="Gentzbittel L."/>
            <person name="Childs K.L."/>
            <person name="Yandell M."/>
            <person name="Gundlach H."/>
            <person name="Mayer K.F."/>
            <person name="Schwartz D.C."/>
            <person name="Town C.D."/>
        </authorList>
    </citation>
    <scope>GENOME REANNOTATION</scope>
    <source>
        <strain evidence="3 4">cv. Jemalong A17</strain>
    </source>
</reference>
<protein>
    <submittedName>
        <fullName evidence="2">FBD protein</fullName>
    </submittedName>
</protein>
<evidence type="ECO:0000259" key="1">
    <source>
        <dbReference type="Pfam" id="PF08387"/>
    </source>
</evidence>